<dbReference type="Pfam" id="PF03658">
    <property type="entry name" value="Ub-RnfH"/>
    <property type="match status" value="1"/>
</dbReference>
<dbReference type="InterPro" id="IPR005346">
    <property type="entry name" value="RnfH"/>
</dbReference>
<dbReference type="EMBL" id="QJPH01000564">
    <property type="protein sequence ID" value="PZN70100.1"/>
    <property type="molecule type" value="Genomic_DNA"/>
</dbReference>
<comment type="caution">
    <text evidence="3">The sequence shown here is derived from an EMBL/GenBank/DDBJ whole genome shotgun (WGS) entry which is preliminary data.</text>
</comment>
<dbReference type="PANTHER" id="PTHR37483">
    <property type="entry name" value="UPF0125 PROTEIN RATB"/>
    <property type="match status" value="1"/>
</dbReference>
<sequence length="94" mass="10733">MNVGVCYAEADRQVWLRLETPDGSTVEQAIRHSGILRQFPEIDLARLKVGIFGKLVKLEAPVKDGDRIEIYRPITADPKTVRRRRIGDEDEDDD</sequence>
<dbReference type="InterPro" id="IPR037021">
    <property type="entry name" value="RnfH_sf"/>
</dbReference>
<dbReference type="AlphaFoldDB" id="A0A2W4S2C8"/>
<evidence type="ECO:0000313" key="4">
    <source>
        <dbReference type="Proteomes" id="UP000249396"/>
    </source>
</evidence>
<evidence type="ECO:0000313" key="3">
    <source>
        <dbReference type="EMBL" id="PZN70100.1"/>
    </source>
</evidence>
<dbReference type="Proteomes" id="UP000249396">
    <property type="component" value="Unassembled WGS sequence"/>
</dbReference>
<evidence type="ECO:0000256" key="2">
    <source>
        <dbReference type="HAMAP-Rule" id="MF_00460"/>
    </source>
</evidence>
<comment type="similarity">
    <text evidence="1 2">Belongs to the UPF0125 (RnfH) family.</text>
</comment>
<dbReference type="InterPro" id="IPR016155">
    <property type="entry name" value="Mopterin_synth/thiamin_S_b"/>
</dbReference>
<dbReference type="Gene3D" id="3.10.20.280">
    <property type="entry name" value="RnfH-like"/>
    <property type="match status" value="1"/>
</dbReference>
<organism evidence="3 4">
    <name type="scientific">Candidatus Methylumidiphilus alinenensis</name>
    <dbReference type="NCBI Taxonomy" id="2202197"/>
    <lineage>
        <taxon>Bacteria</taxon>
        <taxon>Pseudomonadati</taxon>
        <taxon>Pseudomonadota</taxon>
        <taxon>Gammaproteobacteria</taxon>
        <taxon>Methylococcales</taxon>
        <taxon>Candidatus Methylumidiphilus</taxon>
    </lineage>
</organism>
<reference evidence="3 4" key="1">
    <citation type="journal article" date="2018" name="Aquat. Microb. Ecol.">
        <title>Gammaproteobacterial methanotrophs dominate.</title>
        <authorList>
            <person name="Rissanen A.J."/>
            <person name="Saarenheimo J."/>
            <person name="Tiirola M."/>
            <person name="Peura S."/>
            <person name="Aalto S.L."/>
            <person name="Karvinen A."/>
            <person name="Nykanen H."/>
        </authorList>
    </citation>
    <scope>NUCLEOTIDE SEQUENCE [LARGE SCALE GENOMIC DNA]</scope>
    <source>
        <strain evidence="3">AMbin10</strain>
    </source>
</reference>
<dbReference type="PANTHER" id="PTHR37483:SF1">
    <property type="entry name" value="UPF0125 PROTEIN RATB"/>
    <property type="match status" value="1"/>
</dbReference>
<proteinExistence type="inferred from homology"/>
<dbReference type="HAMAP" id="MF_00460">
    <property type="entry name" value="UPF0125_RnfH"/>
    <property type="match status" value="1"/>
</dbReference>
<evidence type="ECO:0000256" key="1">
    <source>
        <dbReference type="ARBA" id="ARBA00010645"/>
    </source>
</evidence>
<protein>
    <recommendedName>
        <fullName evidence="2">UPF0125 protein DM484_28825</fullName>
    </recommendedName>
</protein>
<name>A0A2W4S2C8_9GAMM</name>
<dbReference type="NCBIfam" id="NF002490">
    <property type="entry name" value="PRK01777.1"/>
    <property type="match status" value="1"/>
</dbReference>
<accession>A0A2W4S2C8</accession>
<gene>
    <name evidence="3" type="ORF">DM484_28825</name>
</gene>
<dbReference type="SUPFAM" id="SSF54285">
    <property type="entry name" value="MoaD/ThiS"/>
    <property type="match status" value="1"/>
</dbReference>